<organism evidence="1 2">
    <name type="scientific">Leptospira kirschneri str. H1</name>
    <dbReference type="NCBI Taxonomy" id="1049966"/>
    <lineage>
        <taxon>Bacteria</taxon>
        <taxon>Pseudomonadati</taxon>
        <taxon>Spirochaetota</taxon>
        <taxon>Spirochaetia</taxon>
        <taxon>Leptospirales</taxon>
        <taxon>Leptospiraceae</taxon>
        <taxon>Leptospira</taxon>
    </lineage>
</organism>
<comment type="caution">
    <text evidence="1">The sequence shown here is derived from an EMBL/GenBank/DDBJ whole genome shotgun (WGS) entry which is preliminary data.</text>
</comment>
<dbReference type="Proteomes" id="UP000006253">
    <property type="component" value="Unassembled WGS sequence"/>
</dbReference>
<dbReference type="AlphaFoldDB" id="A0A0E2B003"/>
<dbReference type="EMBL" id="AHMY02000051">
    <property type="protein sequence ID" value="EKO14547.1"/>
    <property type="molecule type" value="Genomic_DNA"/>
</dbReference>
<evidence type="ECO:0000313" key="2">
    <source>
        <dbReference type="Proteomes" id="UP000006253"/>
    </source>
</evidence>
<reference evidence="1 2" key="1">
    <citation type="submission" date="2012-10" db="EMBL/GenBank/DDBJ databases">
        <authorList>
            <person name="Harkins D.M."/>
            <person name="Durkin A.S."/>
            <person name="Brinkac L.M."/>
            <person name="Selengut J.D."/>
            <person name="Sanka R."/>
            <person name="DePew J."/>
            <person name="Purushe J."/>
            <person name="Peacock S.J."/>
            <person name="Thaipadungpanit J."/>
            <person name="Wuthiekanun V.W."/>
            <person name="Day N.P."/>
            <person name="Vinetz J.M."/>
            <person name="Sutton G.G."/>
            <person name="Nelson W.C."/>
            <person name="Fouts D.E."/>
        </authorList>
    </citation>
    <scope>NUCLEOTIDE SEQUENCE [LARGE SCALE GENOMIC DNA]</scope>
    <source>
        <strain evidence="1 2">H1</strain>
    </source>
</reference>
<accession>A0A0E2B003</accession>
<protein>
    <submittedName>
        <fullName evidence="1">PF10977 family protein</fullName>
    </submittedName>
</protein>
<dbReference type="InterPro" id="IPR021246">
    <property type="entry name" value="DUF2797"/>
</dbReference>
<evidence type="ECO:0000313" key="1">
    <source>
        <dbReference type="EMBL" id="EKO14547.1"/>
    </source>
</evidence>
<name>A0A0E2B003_9LEPT</name>
<gene>
    <name evidence="1" type="ORF">LEP1GSC081_1544</name>
</gene>
<dbReference type="Pfam" id="PF10977">
    <property type="entry name" value="DUF2797"/>
    <property type="match status" value="1"/>
</dbReference>
<dbReference type="RefSeq" id="WP_004765998.1">
    <property type="nucleotide sequence ID" value="NZ_AHMY02000051.1"/>
</dbReference>
<sequence>MKPIASGFLRMMDHQGIDPVSYIWVTATYDSDSSEKQKPNIQENPNILNYLGKKIRLEFTGKIRCVSCGRITKKSFNQGNCFTCFQTLAENDLCILRPDTCHFHLGTCREPDWGETHCFISHTVYLANSSAIKVGITKENPVSNRWVDQGAVQGIPLVEVISRRDAGIIEKELSKILSDRTAWQKMVSGDPEPVDLVFKKKEFLKTIEELDLDLDYVISDQENPTYIRYPIQSYPKKIQSLAPEKHPVIEDVLTGIKGQYLLFSSGVINIRAYGGYESILSSE</sequence>
<proteinExistence type="predicted"/>